<protein>
    <recommendedName>
        <fullName evidence="3">Secreted protein</fullName>
    </recommendedName>
</protein>
<proteinExistence type="predicted"/>
<accession>A0ABM7IGI3</accession>
<sequence>MLLENRLCLGHLLHLLHLVRLGNLSHPGHRLHLVRLGNLSRPEVRSHLAGPGALGDLADRADAAALEARGTAVSEPKAAVSTAVEPGWGQDWQENLRWALSARKTVTLVRWGSGGVAPESFRRVARSQVAVDVLAGSR</sequence>
<name>A0ABM7IGI3_9MYCO</name>
<evidence type="ECO:0000313" key="2">
    <source>
        <dbReference type="Proteomes" id="UP000465609"/>
    </source>
</evidence>
<dbReference type="Proteomes" id="UP000465609">
    <property type="component" value="Chromosome"/>
</dbReference>
<organism evidence="1 2">
    <name type="scientific">Mycolicibacterium aubagnense</name>
    <dbReference type="NCBI Taxonomy" id="319707"/>
    <lineage>
        <taxon>Bacteria</taxon>
        <taxon>Bacillati</taxon>
        <taxon>Actinomycetota</taxon>
        <taxon>Actinomycetes</taxon>
        <taxon>Mycobacteriales</taxon>
        <taxon>Mycobacteriaceae</taxon>
        <taxon>Mycolicibacterium</taxon>
    </lineage>
</organism>
<keyword evidence="2" id="KW-1185">Reference proteome</keyword>
<reference evidence="1 2" key="1">
    <citation type="journal article" date="2019" name="Emerg. Microbes Infect.">
        <title>Comprehensive subspecies identification of 175 nontuberculous mycobacteria species based on 7547 genomic profiles.</title>
        <authorList>
            <person name="Matsumoto Y."/>
            <person name="Kinjo T."/>
            <person name="Motooka D."/>
            <person name="Nabeya D."/>
            <person name="Jung N."/>
            <person name="Uechi K."/>
            <person name="Horii T."/>
            <person name="Iida T."/>
            <person name="Fujita J."/>
            <person name="Nakamura S."/>
        </authorList>
    </citation>
    <scope>NUCLEOTIDE SEQUENCE [LARGE SCALE GENOMIC DNA]</scope>
    <source>
        <strain evidence="1 2">JCM 15296</strain>
    </source>
</reference>
<evidence type="ECO:0008006" key="3">
    <source>
        <dbReference type="Google" id="ProtNLM"/>
    </source>
</evidence>
<gene>
    <name evidence="1" type="ORF">MAUB_36560</name>
</gene>
<evidence type="ECO:0000313" key="1">
    <source>
        <dbReference type="EMBL" id="BBX85783.1"/>
    </source>
</evidence>
<dbReference type="EMBL" id="AP022577">
    <property type="protein sequence ID" value="BBX85783.1"/>
    <property type="molecule type" value="Genomic_DNA"/>
</dbReference>